<accession>A0A7X9II90</accession>
<evidence type="ECO:0000256" key="1">
    <source>
        <dbReference type="ARBA" id="ARBA00009981"/>
    </source>
</evidence>
<dbReference type="InterPro" id="IPR006442">
    <property type="entry name" value="Antitoxin_Phd/YefM"/>
</dbReference>
<dbReference type="AlphaFoldDB" id="A0A7X9II90"/>
<evidence type="ECO:0000256" key="2">
    <source>
        <dbReference type="RuleBase" id="RU362080"/>
    </source>
</evidence>
<comment type="caution">
    <text evidence="3">The sequence shown here is derived from an EMBL/GenBank/DDBJ whole genome shotgun (WGS) entry which is preliminary data.</text>
</comment>
<dbReference type="InterPro" id="IPR036165">
    <property type="entry name" value="YefM-like_sf"/>
</dbReference>
<protein>
    <recommendedName>
        <fullName evidence="2">Antitoxin</fullName>
    </recommendedName>
</protein>
<proteinExistence type="inferred from homology"/>
<evidence type="ECO:0000313" key="3">
    <source>
        <dbReference type="EMBL" id="NMC61828.1"/>
    </source>
</evidence>
<dbReference type="NCBIfam" id="TIGR01552">
    <property type="entry name" value="phd_fam"/>
    <property type="match status" value="1"/>
</dbReference>
<comment type="similarity">
    <text evidence="1 2">Belongs to the phD/YefM antitoxin family.</text>
</comment>
<dbReference type="Pfam" id="PF02604">
    <property type="entry name" value="PhdYeFM_antitox"/>
    <property type="match status" value="1"/>
</dbReference>
<gene>
    <name evidence="3" type="ORF">GYA55_01530</name>
</gene>
<dbReference type="EMBL" id="JAAZON010000056">
    <property type="protein sequence ID" value="NMC61828.1"/>
    <property type="molecule type" value="Genomic_DNA"/>
</dbReference>
<comment type="function">
    <text evidence="2">Antitoxin component of a type II toxin-antitoxin (TA) system.</text>
</comment>
<sequence>MDEISISRLKAECLKLLAKVHSSKDPLLVTKNGDPLVVIYPVSKQKRRPAAGSLKNTAQILGDLINHDKSADWKALK</sequence>
<dbReference type="Gene3D" id="3.40.1620.10">
    <property type="entry name" value="YefM-like domain"/>
    <property type="match status" value="1"/>
</dbReference>
<reference evidence="3 4" key="1">
    <citation type="journal article" date="2020" name="Biotechnol. Biofuels">
        <title>New insights from the biogas microbiome by comprehensive genome-resolved metagenomics of nearly 1600 species originating from multiple anaerobic digesters.</title>
        <authorList>
            <person name="Campanaro S."/>
            <person name="Treu L."/>
            <person name="Rodriguez-R L.M."/>
            <person name="Kovalovszki A."/>
            <person name="Ziels R.M."/>
            <person name="Maus I."/>
            <person name="Zhu X."/>
            <person name="Kougias P.G."/>
            <person name="Basile A."/>
            <person name="Luo G."/>
            <person name="Schluter A."/>
            <person name="Konstantinidis K.T."/>
            <person name="Angelidaki I."/>
        </authorList>
    </citation>
    <scope>NUCLEOTIDE SEQUENCE [LARGE SCALE GENOMIC DNA]</scope>
    <source>
        <strain evidence="3">AS27yjCOA_65</strain>
    </source>
</reference>
<dbReference type="SUPFAM" id="SSF143120">
    <property type="entry name" value="YefM-like"/>
    <property type="match status" value="1"/>
</dbReference>
<dbReference type="Proteomes" id="UP000524246">
    <property type="component" value="Unassembled WGS sequence"/>
</dbReference>
<name>A0A7X9II90_9DELT</name>
<organism evidence="3 4">
    <name type="scientific">SAR324 cluster bacterium</name>
    <dbReference type="NCBI Taxonomy" id="2024889"/>
    <lineage>
        <taxon>Bacteria</taxon>
        <taxon>Deltaproteobacteria</taxon>
        <taxon>SAR324 cluster</taxon>
    </lineage>
</organism>
<evidence type="ECO:0000313" key="4">
    <source>
        <dbReference type="Proteomes" id="UP000524246"/>
    </source>
</evidence>